<dbReference type="Pfam" id="PF00749">
    <property type="entry name" value="tRNA-synt_1c"/>
    <property type="match status" value="1"/>
</dbReference>
<evidence type="ECO:0000259" key="12">
    <source>
        <dbReference type="Pfam" id="PF00749"/>
    </source>
</evidence>
<dbReference type="GO" id="GO:0005524">
    <property type="term" value="F:ATP binding"/>
    <property type="evidence" value="ECO:0007669"/>
    <property type="project" value="UniProtKB-KW"/>
</dbReference>
<dbReference type="Pfam" id="PF19269">
    <property type="entry name" value="Anticodon_2"/>
    <property type="match status" value="1"/>
</dbReference>
<dbReference type="SUPFAM" id="SSF52374">
    <property type="entry name" value="Nucleotidylyl transferase"/>
    <property type="match status" value="1"/>
</dbReference>
<dbReference type="InterPro" id="IPR049940">
    <property type="entry name" value="GluQ/Sye"/>
</dbReference>
<evidence type="ECO:0000256" key="5">
    <source>
        <dbReference type="ARBA" id="ARBA00022741"/>
    </source>
</evidence>
<evidence type="ECO:0000313" key="15">
    <source>
        <dbReference type="Proteomes" id="UP000318582"/>
    </source>
</evidence>
<keyword evidence="5 11" id="KW-0547">Nucleotide-binding</keyword>
<evidence type="ECO:0000256" key="11">
    <source>
        <dbReference type="RuleBase" id="RU363037"/>
    </source>
</evidence>
<dbReference type="GO" id="GO:0006424">
    <property type="term" value="P:glutamyl-tRNA aminoacylation"/>
    <property type="evidence" value="ECO:0007669"/>
    <property type="project" value="InterPro"/>
</dbReference>
<dbReference type="NCBIfam" id="TIGR00464">
    <property type="entry name" value="gltX_bact"/>
    <property type="match status" value="1"/>
</dbReference>
<dbReference type="CDD" id="cd00808">
    <property type="entry name" value="GluRS_core"/>
    <property type="match status" value="1"/>
</dbReference>
<evidence type="ECO:0000259" key="13">
    <source>
        <dbReference type="Pfam" id="PF19269"/>
    </source>
</evidence>
<dbReference type="HAMAP" id="MF_00022">
    <property type="entry name" value="Glu_tRNA_synth_type1"/>
    <property type="match status" value="1"/>
</dbReference>
<comment type="similarity">
    <text evidence="2">Belongs to the class-I aminoacyl-tRNA synthetase family. Glutamate--tRNA ligase type 1 subfamily.</text>
</comment>
<comment type="subcellular location">
    <subcellularLocation>
        <location evidence="1">Mitochondrion</location>
    </subcellularLocation>
</comment>
<keyword evidence="15" id="KW-1185">Reference proteome</keyword>
<dbReference type="InterPro" id="IPR008925">
    <property type="entry name" value="aa_tRNA-synth_I_cd-bd_sf"/>
</dbReference>
<dbReference type="Proteomes" id="UP000318582">
    <property type="component" value="Unassembled WGS sequence"/>
</dbReference>
<dbReference type="InterPro" id="IPR020058">
    <property type="entry name" value="Glu/Gln-tRNA-synth_Ib_cat-dom"/>
</dbReference>
<dbReference type="InterPro" id="IPR045462">
    <property type="entry name" value="aa-tRNA-synth_I_cd-bd"/>
</dbReference>
<accession>A0A507EBV8</accession>
<dbReference type="AlphaFoldDB" id="A0A507EBV8"/>
<feature type="domain" description="Aminoacyl-tRNA synthetase class I anticodon-binding" evidence="13">
    <location>
        <begin position="383"/>
        <end position="537"/>
    </location>
</feature>
<dbReference type="Gene3D" id="3.40.50.620">
    <property type="entry name" value="HUPs"/>
    <property type="match status" value="1"/>
</dbReference>
<organism evidence="14 15">
    <name type="scientific">Powellomyces hirtus</name>
    <dbReference type="NCBI Taxonomy" id="109895"/>
    <lineage>
        <taxon>Eukaryota</taxon>
        <taxon>Fungi</taxon>
        <taxon>Fungi incertae sedis</taxon>
        <taxon>Chytridiomycota</taxon>
        <taxon>Chytridiomycota incertae sedis</taxon>
        <taxon>Chytridiomycetes</taxon>
        <taxon>Spizellomycetales</taxon>
        <taxon>Powellomycetaceae</taxon>
        <taxon>Powellomyces</taxon>
    </lineage>
</organism>
<name>A0A507EBV8_9FUNG</name>
<dbReference type="InterPro" id="IPR000924">
    <property type="entry name" value="Glu/Gln-tRNA-synth"/>
</dbReference>
<dbReference type="PRINTS" id="PR00987">
    <property type="entry name" value="TRNASYNTHGLU"/>
</dbReference>
<evidence type="ECO:0000256" key="6">
    <source>
        <dbReference type="ARBA" id="ARBA00022840"/>
    </source>
</evidence>
<dbReference type="GO" id="GO:0004818">
    <property type="term" value="F:glutamate-tRNA ligase activity"/>
    <property type="evidence" value="ECO:0007669"/>
    <property type="project" value="UniProtKB-EC"/>
</dbReference>
<keyword evidence="4 11" id="KW-0436">Ligase</keyword>
<proteinExistence type="inferred from homology"/>
<dbReference type="GO" id="GO:0008270">
    <property type="term" value="F:zinc ion binding"/>
    <property type="evidence" value="ECO:0007669"/>
    <property type="project" value="InterPro"/>
</dbReference>
<evidence type="ECO:0000256" key="1">
    <source>
        <dbReference type="ARBA" id="ARBA00004173"/>
    </source>
</evidence>
<dbReference type="GO" id="GO:0000049">
    <property type="term" value="F:tRNA binding"/>
    <property type="evidence" value="ECO:0007669"/>
    <property type="project" value="InterPro"/>
</dbReference>
<keyword evidence="7 11" id="KW-0648">Protein biosynthesis</keyword>
<protein>
    <recommendedName>
        <fullName evidence="10">Glutamate--tRNA ligase, mitochondrial</fullName>
        <ecNumber evidence="3">6.1.1.17</ecNumber>
    </recommendedName>
    <alternativeName>
        <fullName evidence="9">Glutamyl-tRNA synthetase</fullName>
    </alternativeName>
</protein>
<dbReference type="PANTHER" id="PTHR43311">
    <property type="entry name" value="GLUTAMATE--TRNA LIGASE"/>
    <property type="match status" value="1"/>
</dbReference>
<keyword evidence="8 11" id="KW-0030">Aminoacyl-tRNA synthetase</keyword>
<comment type="caution">
    <text evidence="14">The sequence shown here is derived from an EMBL/GenBank/DDBJ whole genome shotgun (WGS) entry which is preliminary data.</text>
</comment>
<evidence type="ECO:0000256" key="10">
    <source>
        <dbReference type="ARBA" id="ARBA00072917"/>
    </source>
</evidence>
<evidence type="ECO:0000256" key="7">
    <source>
        <dbReference type="ARBA" id="ARBA00022917"/>
    </source>
</evidence>
<keyword evidence="6 11" id="KW-0067">ATP-binding</keyword>
<dbReference type="EMBL" id="QEAQ01000012">
    <property type="protein sequence ID" value="TPX60805.1"/>
    <property type="molecule type" value="Genomic_DNA"/>
</dbReference>
<evidence type="ECO:0000256" key="2">
    <source>
        <dbReference type="ARBA" id="ARBA00007894"/>
    </source>
</evidence>
<evidence type="ECO:0000256" key="8">
    <source>
        <dbReference type="ARBA" id="ARBA00023146"/>
    </source>
</evidence>
<dbReference type="SUPFAM" id="SSF48163">
    <property type="entry name" value="An anticodon-binding domain of class I aminoacyl-tRNA synthetases"/>
    <property type="match status" value="1"/>
</dbReference>
<dbReference type="EC" id="6.1.1.17" evidence="3"/>
<sequence>MGFPQVVLPSLWRCGQRRPIKLPVILSTSPTLPRFNAFATASVEKGIPARVRFAPSPTGYLHLGGLRTALFNYLLAKQTGGWFILRIEDTDQARTVEGAADHLQQMLEWAGLKFDEGSKAGGDVGPYIQSERSELYRARAEELLQQGKAYRCFCTSKRLDNVRALAKRSGRTIGYDQHCRHLEPEEVEQKLRDGTPYTIRFKILEGKTTMQDIVHGQIDFANRTLDDTIILKSDGLPTYHLANVVDDHAMRITHVLRGEEWVSSTPKHILLYRAFGWEPPKFAHLPLLVNKDGSKLSKRQGDVHIEALIDKGYLPEALLNFVAFLGWGPGTTKELYTLEELVDDFNLENINKSPAVVSYDKLNHLNKLHISRRLADETQRNELVRQVQPVLQKEYEGRIDEEAAALLSDKAYLTTVVLAVKERIRLLTEVPKFALPFFVAPDYTTPEALKWKEKLDMKEINVVVEATVAKVDHITDDRWSAESVKDLLNAIALEKSLDFVQVMKNLRYAVTGTKVGVDMITIIYTLGRHRTLARLRLFLENI</sequence>
<dbReference type="FunFam" id="3.40.50.620:FF:000045">
    <property type="entry name" value="Glutamate--tRNA ligase, mitochondrial"/>
    <property type="match status" value="1"/>
</dbReference>
<evidence type="ECO:0000256" key="4">
    <source>
        <dbReference type="ARBA" id="ARBA00022598"/>
    </source>
</evidence>
<dbReference type="InterPro" id="IPR020751">
    <property type="entry name" value="aa-tRNA-synth_I_codon-bd_sub2"/>
</dbReference>
<feature type="domain" description="Glutamyl/glutaminyl-tRNA synthetase class Ib catalytic" evidence="12">
    <location>
        <begin position="50"/>
        <end position="363"/>
    </location>
</feature>
<dbReference type="PANTHER" id="PTHR43311:SF2">
    <property type="entry name" value="GLUTAMATE--TRNA LIGASE, MITOCHONDRIAL-RELATED"/>
    <property type="match status" value="1"/>
</dbReference>
<reference evidence="14 15" key="1">
    <citation type="journal article" date="2019" name="Sci. Rep.">
        <title>Comparative genomics of chytrid fungi reveal insights into the obligate biotrophic and pathogenic lifestyle of Synchytrium endobioticum.</title>
        <authorList>
            <person name="van de Vossenberg B.T.L.H."/>
            <person name="Warris S."/>
            <person name="Nguyen H.D.T."/>
            <person name="van Gent-Pelzer M.P.E."/>
            <person name="Joly D.L."/>
            <person name="van de Geest H.C."/>
            <person name="Bonants P.J.M."/>
            <person name="Smith D.S."/>
            <person name="Levesque C.A."/>
            <person name="van der Lee T.A.J."/>
        </authorList>
    </citation>
    <scope>NUCLEOTIDE SEQUENCE [LARGE SCALE GENOMIC DNA]</scope>
    <source>
        <strain evidence="14 15">CBS 809.83</strain>
    </source>
</reference>
<dbReference type="PROSITE" id="PS00178">
    <property type="entry name" value="AA_TRNA_LIGASE_I"/>
    <property type="match status" value="1"/>
</dbReference>
<dbReference type="STRING" id="109895.A0A507EBV8"/>
<dbReference type="GO" id="GO:0005739">
    <property type="term" value="C:mitochondrion"/>
    <property type="evidence" value="ECO:0007669"/>
    <property type="project" value="UniProtKB-SubCell"/>
</dbReference>
<gene>
    <name evidence="14" type="ORF">PhCBS80983_g01544</name>
</gene>
<evidence type="ECO:0000256" key="3">
    <source>
        <dbReference type="ARBA" id="ARBA00012835"/>
    </source>
</evidence>
<dbReference type="InterPro" id="IPR001412">
    <property type="entry name" value="aa-tRNA-synth_I_CS"/>
</dbReference>
<evidence type="ECO:0000313" key="14">
    <source>
        <dbReference type="EMBL" id="TPX60805.1"/>
    </source>
</evidence>
<dbReference type="InterPro" id="IPR004527">
    <property type="entry name" value="Glu-tRNA-ligase_bac/mito"/>
</dbReference>
<dbReference type="Gene3D" id="1.10.10.350">
    <property type="match status" value="1"/>
</dbReference>
<evidence type="ECO:0000256" key="9">
    <source>
        <dbReference type="ARBA" id="ARBA00030865"/>
    </source>
</evidence>
<dbReference type="InterPro" id="IPR014729">
    <property type="entry name" value="Rossmann-like_a/b/a_fold"/>
</dbReference>
<dbReference type="InterPro" id="IPR033910">
    <property type="entry name" value="GluRS_core"/>
</dbReference>